<evidence type="ECO:0000256" key="5">
    <source>
        <dbReference type="SAM" id="MobiDB-lite"/>
    </source>
</evidence>
<feature type="compositionally biased region" description="Polar residues" evidence="5">
    <location>
        <begin position="330"/>
        <end position="340"/>
    </location>
</feature>
<dbReference type="OrthoDB" id="1924577at2759"/>
<dbReference type="FunCoup" id="C4R4Y5">
    <property type="interactions" value="408"/>
</dbReference>
<dbReference type="AlphaFoldDB" id="C4R4Y5"/>
<protein>
    <submittedName>
        <fullName evidence="8">Component of the small (Ribosomal) subunit (SSU) processosome required for pre-18S rRNa processing</fullName>
    </submittedName>
</protein>
<dbReference type="HOGENOM" id="CLU_019106_1_0_1"/>
<feature type="transmembrane region" description="Helical" evidence="6">
    <location>
        <begin position="228"/>
        <end position="249"/>
    </location>
</feature>
<name>C4R4Y5_KOMPG</name>
<feature type="region of interest" description="Disordered" evidence="5">
    <location>
        <begin position="423"/>
        <end position="447"/>
    </location>
</feature>
<feature type="compositionally biased region" description="Acidic residues" evidence="5">
    <location>
        <begin position="86"/>
        <end position="96"/>
    </location>
</feature>
<feature type="region of interest" description="Disordered" evidence="5">
    <location>
        <begin position="285"/>
        <end position="379"/>
    </location>
</feature>
<evidence type="ECO:0000256" key="1">
    <source>
        <dbReference type="ARBA" id="ARBA00004123"/>
    </source>
</evidence>
<dbReference type="InterPro" id="IPR018972">
    <property type="entry name" value="Sas10_C_dom"/>
</dbReference>
<dbReference type="PANTHER" id="PTHR13237">
    <property type="entry name" value="SOMETHING ABOUT SILENCING PROTEIN 10-RELATED"/>
    <property type="match status" value="1"/>
</dbReference>
<evidence type="ECO:0000313" key="9">
    <source>
        <dbReference type="Proteomes" id="UP000000314"/>
    </source>
</evidence>
<organism evidence="8 9">
    <name type="scientific">Komagataella phaffii (strain GS115 / ATCC 20864)</name>
    <name type="common">Yeast</name>
    <name type="synonym">Pichia pastoris</name>
    <dbReference type="NCBI Taxonomy" id="644223"/>
    <lineage>
        <taxon>Eukaryota</taxon>
        <taxon>Fungi</taxon>
        <taxon>Dikarya</taxon>
        <taxon>Ascomycota</taxon>
        <taxon>Saccharomycotina</taxon>
        <taxon>Pichiomycetes</taxon>
        <taxon>Pichiales</taxon>
        <taxon>Pichiaceae</taxon>
        <taxon>Komagataella</taxon>
    </lineage>
</organism>
<dbReference type="EMBL" id="FN392321">
    <property type="protein sequence ID" value="CAY70621.1"/>
    <property type="molecule type" value="Genomic_DNA"/>
</dbReference>
<dbReference type="Proteomes" id="UP000000314">
    <property type="component" value="Chromosome 3"/>
</dbReference>
<evidence type="ECO:0000256" key="2">
    <source>
        <dbReference type="ARBA" id="ARBA00010979"/>
    </source>
</evidence>
<dbReference type="STRING" id="644223.C4R4Y5"/>
<reference evidence="8 9" key="1">
    <citation type="journal article" date="2009" name="Nat. Biotechnol.">
        <title>Genome sequence of the recombinant protein production host Pichia pastoris.</title>
        <authorList>
            <person name="De Schutter K."/>
            <person name="Lin Y.C."/>
            <person name="Tiels P."/>
            <person name="Van Hecke A."/>
            <person name="Glinka S."/>
            <person name="Weber-Lehmann J."/>
            <person name="Rouze P."/>
            <person name="Van de Peer Y."/>
            <person name="Callewaert N."/>
        </authorList>
    </citation>
    <scope>NUCLEOTIDE SEQUENCE [LARGE SCALE GENOMIC DNA]</scope>
    <source>
        <strain evidence="9">GS115 / ATCC 20864</strain>
    </source>
</reference>
<feature type="domain" description="Sas10 C-terminal" evidence="7">
    <location>
        <begin position="504"/>
        <end position="576"/>
    </location>
</feature>
<comment type="subcellular location">
    <subcellularLocation>
        <location evidence="1">Nucleus</location>
    </subcellularLocation>
</comment>
<proteinExistence type="inferred from homology"/>
<keyword evidence="6" id="KW-0472">Membrane</keyword>
<keyword evidence="6" id="KW-0812">Transmembrane</keyword>
<dbReference type="eggNOG" id="KOG3118">
    <property type="taxonomic scope" value="Eukaryota"/>
</dbReference>
<dbReference type="PANTHER" id="PTHR13237:SF8">
    <property type="entry name" value="SOMETHING ABOUT SILENCING PROTEIN 10"/>
    <property type="match status" value="1"/>
</dbReference>
<feature type="coiled-coil region" evidence="4">
    <location>
        <begin position="524"/>
        <end position="551"/>
    </location>
</feature>
<keyword evidence="6" id="KW-1133">Transmembrane helix</keyword>
<evidence type="ECO:0000259" key="7">
    <source>
        <dbReference type="Pfam" id="PF09368"/>
    </source>
</evidence>
<dbReference type="SMR" id="C4R4Y5"/>
<keyword evidence="4" id="KW-0175">Coiled coil</keyword>
<accession>C4R4Y5</accession>
<dbReference type="InParanoid" id="C4R4Y5"/>
<keyword evidence="3" id="KW-0539">Nucleus</keyword>
<feature type="compositionally biased region" description="Basic and acidic residues" evidence="5">
    <location>
        <begin position="97"/>
        <end position="116"/>
    </location>
</feature>
<dbReference type="GO" id="GO:0000462">
    <property type="term" value="P:maturation of SSU-rRNA from tricistronic rRNA transcript (SSU-rRNA, 5.8S rRNA, LSU-rRNA)"/>
    <property type="evidence" value="ECO:0007669"/>
    <property type="project" value="TreeGrafter"/>
</dbReference>
<gene>
    <name evidence="8" type="ordered locus">PAS_chr3_0573</name>
</gene>
<dbReference type="OMA" id="KSMKPVW"/>
<dbReference type="KEGG" id="ppa:PAS_chr3_0573"/>
<feature type="region of interest" description="Disordered" evidence="5">
    <location>
        <begin position="63"/>
        <end position="117"/>
    </location>
</feature>
<evidence type="ECO:0000256" key="4">
    <source>
        <dbReference type="SAM" id="Coils"/>
    </source>
</evidence>
<dbReference type="Pfam" id="PF09368">
    <property type="entry name" value="Sas10"/>
    <property type="match status" value="1"/>
</dbReference>
<comment type="similarity">
    <text evidence="2">Belongs to the SAS10 family.</text>
</comment>
<sequence length="577" mass="65833">MGKRGTRRNRASNIDFSEEQAVTNELDDFAEAREKILLEESGMGARFDANDISDEDEEVAVLGLDEDESSDEEEALARKFRGASAMDDDEDAELYNDLEKTEKNEEPEWGESRDDYYGGAELEDEEAIKLMEQEAIKQQKKHLEDLNMEDFLDDDMDQEWKQSAEKETLSTETAMEPIKADELSSDEQVKFLKKAYPEFLPLLKEYQKMKPLLLEFKDQDSQISKVKFTALSAYLGTIAVYVALFVSALESKEQFTMKDHPVMEGILNTREVWRQANELSGKLSNSKFSDASKSIPIEGESESESEYQSLIDHGDSEDSGLEVDLEQNSEKQQIPSSNKTLQDDSDSDSDAPREYNIKSLDHKRKNVGDDLTQQEKRARKRSLRFYTSVIDQADGKKTVKYAGDDDIPYKERLFERQQRLIEEARKRGDNTNTSAPGEALDEGDFEAADEEVAKDVNNLDDSYYQNVLNTKKEQKAARKALYEEAVQAAKEGKLDQFEEKIGTDGKRAVNYQILKNKGLTAHRKKENRNARVKKRNKYEKAQKKLKSIRAVYTGEQGPYEGEKTGIKKNLTKSVKLV</sequence>
<evidence type="ECO:0000256" key="3">
    <source>
        <dbReference type="ARBA" id="ARBA00023242"/>
    </source>
</evidence>
<feature type="compositionally biased region" description="Basic and acidic residues" evidence="5">
    <location>
        <begin position="350"/>
        <end position="360"/>
    </location>
</feature>
<dbReference type="GeneID" id="8199778"/>
<keyword evidence="9" id="KW-1185">Reference proteome</keyword>
<dbReference type="RefSeq" id="XP_002492800.1">
    <property type="nucleotide sequence ID" value="XM_002492755.1"/>
</dbReference>
<feature type="compositionally biased region" description="Acidic residues" evidence="5">
    <location>
        <begin position="63"/>
        <end position="74"/>
    </location>
</feature>
<dbReference type="GO" id="GO:0032040">
    <property type="term" value="C:small-subunit processome"/>
    <property type="evidence" value="ECO:0007669"/>
    <property type="project" value="TreeGrafter"/>
</dbReference>
<evidence type="ECO:0000256" key="6">
    <source>
        <dbReference type="SAM" id="Phobius"/>
    </source>
</evidence>
<feature type="compositionally biased region" description="Acidic residues" evidence="5">
    <location>
        <begin position="315"/>
        <end position="327"/>
    </location>
</feature>
<evidence type="ECO:0000313" key="8">
    <source>
        <dbReference type="EMBL" id="CAY70621.1"/>
    </source>
</evidence>